<evidence type="ECO:0000259" key="8">
    <source>
        <dbReference type="Pfam" id="PF25147"/>
    </source>
</evidence>
<feature type="transmembrane region" description="Helical" evidence="7">
    <location>
        <begin position="20"/>
        <end position="42"/>
    </location>
</feature>
<keyword evidence="2 7" id="KW-0812">Transmembrane</keyword>
<sequence length="79" mass="8481">WIVFGGNVCHAKQALSNAPLAHVLFFGSVLAMEGVFFLYYSAWNLFQTLPVMGLVGAVAVLSGTRALGEVQGRRLAGQR</sequence>
<organism evidence="9 10">
    <name type="scientific">Claviceps pusilla</name>
    <dbReference type="NCBI Taxonomy" id="123648"/>
    <lineage>
        <taxon>Eukaryota</taxon>
        <taxon>Fungi</taxon>
        <taxon>Dikarya</taxon>
        <taxon>Ascomycota</taxon>
        <taxon>Pezizomycotina</taxon>
        <taxon>Sordariomycetes</taxon>
        <taxon>Hypocreomycetidae</taxon>
        <taxon>Hypocreales</taxon>
        <taxon>Clavicipitaceae</taxon>
        <taxon>Claviceps</taxon>
    </lineage>
</organism>
<evidence type="ECO:0000256" key="6">
    <source>
        <dbReference type="ARBA" id="ARBA00023136"/>
    </source>
</evidence>
<keyword evidence="6 7" id="KW-0472">Membrane</keyword>
<comment type="caution">
    <text evidence="9">The sequence shown here is derived from an EMBL/GenBank/DDBJ whole genome shotgun (WGS) entry which is preliminary data.</text>
</comment>
<dbReference type="GO" id="GO:0006487">
    <property type="term" value="P:protein N-linked glycosylation"/>
    <property type="evidence" value="ECO:0007669"/>
    <property type="project" value="TreeGrafter"/>
</dbReference>
<dbReference type="PANTHER" id="PTHR12640">
    <property type="entry name" value="RIBOPHORIN II"/>
    <property type="match status" value="1"/>
</dbReference>
<dbReference type="OrthoDB" id="432292at2759"/>
<reference evidence="9" key="1">
    <citation type="journal article" date="2020" name="bioRxiv">
        <title>Whole genome comparisons of ergot fungi reveals the divergence and evolution of species within the genus Claviceps are the result of varying mechanisms driving genome evolution and host range expansion.</title>
        <authorList>
            <person name="Wyka S.A."/>
            <person name="Mondo S.J."/>
            <person name="Liu M."/>
            <person name="Dettman J."/>
            <person name="Nalam V."/>
            <person name="Broders K.D."/>
        </authorList>
    </citation>
    <scope>NUCLEOTIDE SEQUENCE</scope>
    <source>
        <strain evidence="9">CCC 602</strain>
    </source>
</reference>
<name>A0A9P7NE44_9HYPO</name>
<dbReference type="Pfam" id="PF25147">
    <property type="entry name" value="Ribophorin_II_C"/>
    <property type="match status" value="1"/>
</dbReference>
<dbReference type="AlphaFoldDB" id="A0A9P7NE44"/>
<dbReference type="Proteomes" id="UP000748025">
    <property type="component" value="Unassembled WGS sequence"/>
</dbReference>
<keyword evidence="5 7" id="KW-1133">Transmembrane helix</keyword>
<keyword evidence="10" id="KW-1185">Reference proteome</keyword>
<feature type="domain" description="Ribophorin II C-terminal" evidence="8">
    <location>
        <begin position="1"/>
        <end position="74"/>
    </location>
</feature>
<evidence type="ECO:0000256" key="5">
    <source>
        <dbReference type="ARBA" id="ARBA00022989"/>
    </source>
</evidence>
<evidence type="ECO:0000313" key="10">
    <source>
        <dbReference type="Proteomes" id="UP000748025"/>
    </source>
</evidence>
<accession>A0A9P7NE44</accession>
<evidence type="ECO:0000256" key="1">
    <source>
        <dbReference type="ARBA" id="ARBA00004477"/>
    </source>
</evidence>
<comment type="subcellular location">
    <subcellularLocation>
        <location evidence="1">Endoplasmic reticulum membrane</location>
        <topology evidence="1">Multi-pass membrane protein</topology>
    </subcellularLocation>
</comment>
<keyword evidence="3" id="KW-0732">Signal</keyword>
<feature type="transmembrane region" description="Helical" evidence="7">
    <location>
        <begin position="48"/>
        <end position="68"/>
    </location>
</feature>
<feature type="non-terminal residue" evidence="9">
    <location>
        <position position="1"/>
    </location>
</feature>
<evidence type="ECO:0000313" key="9">
    <source>
        <dbReference type="EMBL" id="KAG6012765.1"/>
    </source>
</evidence>
<dbReference type="EMBL" id="SRPW01000699">
    <property type="protein sequence ID" value="KAG6012765.1"/>
    <property type="molecule type" value="Genomic_DNA"/>
</dbReference>
<protein>
    <recommendedName>
        <fullName evidence="8">Ribophorin II C-terminal domain-containing protein</fullName>
    </recommendedName>
</protein>
<keyword evidence="4" id="KW-0256">Endoplasmic reticulum</keyword>
<evidence type="ECO:0000256" key="7">
    <source>
        <dbReference type="SAM" id="Phobius"/>
    </source>
</evidence>
<dbReference type="InterPro" id="IPR008814">
    <property type="entry name" value="Swp1"/>
</dbReference>
<evidence type="ECO:0000256" key="4">
    <source>
        <dbReference type="ARBA" id="ARBA00022824"/>
    </source>
</evidence>
<dbReference type="InterPro" id="IPR056790">
    <property type="entry name" value="Ribophorin_II_C"/>
</dbReference>
<evidence type="ECO:0000256" key="2">
    <source>
        <dbReference type="ARBA" id="ARBA00022692"/>
    </source>
</evidence>
<proteinExistence type="predicted"/>
<evidence type="ECO:0000256" key="3">
    <source>
        <dbReference type="ARBA" id="ARBA00022729"/>
    </source>
</evidence>
<dbReference type="GO" id="GO:0008250">
    <property type="term" value="C:oligosaccharyltransferase complex"/>
    <property type="evidence" value="ECO:0007669"/>
    <property type="project" value="InterPro"/>
</dbReference>
<dbReference type="PANTHER" id="PTHR12640:SF0">
    <property type="entry name" value="DOLICHYL-DIPHOSPHOOLIGOSACCHARIDE--PROTEIN GLYCOSYLTRANSFERASE SUBUNIT 2"/>
    <property type="match status" value="1"/>
</dbReference>
<gene>
    <name evidence="9" type="ORF">E4U43_007656</name>
</gene>